<evidence type="ECO:0000313" key="4">
    <source>
        <dbReference type="Proteomes" id="UP000283509"/>
    </source>
</evidence>
<keyword evidence="2" id="KW-1133">Transmembrane helix</keyword>
<dbReference type="Proteomes" id="UP000283509">
    <property type="component" value="Unassembled WGS sequence"/>
</dbReference>
<feature type="compositionally biased region" description="Low complexity" evidence="1">
    <location>
        <begin position="291"/>
        <end position="348"/>
    </location>
</feature>
<evidence type="ECO:0000313" key="3">
    <source>
        <dbReference type="EMBL" id="ROT72332.1"/>
    </source>
</evidence>
<evidence type="ECO:0000256" key="2">
    <source>
        <dbReference type="SAM" id="Phobius"/>
    </source>
</evidence>
<comment type="caution">
    <text evidence="3">The sequence shown here is derived from an EMBL/GenBank/DDBJ whole genome shotgun (WGS) entry which is preliminary data.</text>
</comment>
<feature type="transmembrane region" description="Helical" evidence="2">
    <location>
        <begin position="143"/>
        <end position="165"/>
    </location>
</feature>
<accession>A0A3R7M596</accession>
<dbReference type="EMBL" id="QCYY01002174">
    <property type="protein sequence ID" value="ROT72332.1"/>
    <property type="molecule type" value="Genomic_DNA"/>
</dbReference>
<reference evidence="3 4" key="2">
    <citation type="submission" date="2019-01" db="EMBL/GenBank/DDBJ databases">
        <title>The decoding of complex shrimp genome reveals the adaptation for benthos swimmer, frequently molting mechanism and breeding impact on genome.</title>
        <authorList>
            <person name="Sun Y."/>
            <person name="Gao Y."/>
            <person name="Yu Y."/>
        </authorList>
    </citation>
    <scope>NUCLEOTIDE SEQUENCE [LARGE SCALE GENOMIC DNA]</scope>
    <source>
        <tissue evidence="3">Muscle</tissue>
    </source>
</reference>
<proteinExistence type="predicted"/>
<feature type="transmembrane region" description="Helical" evidence="2">
    <location>
        <begin position="114"/>
        <end position="137"/>
    </location>
</feature>
<evidence type="ECO:0000256" key="1">
    <source>
        <dbReference type="SAM" id="MobiDB-lite"/>
    </source>
</evidence>
<dbReference type="AlphaFoldDB" id="A0A3R7M596"/>
<keyword evidence="2" id="KW-0472">Membrane</keyword>
<gene>
    <name evidence="3" type="ORF">C7M84_009285</name>
</gene>
<sequence>MCLFVFSSAICAVSRRCASPHRIPAPFSRLRYSPIPVQSPLPATSPLHFTLTSVTPFPHRTYCPRTPFRSSLWHAYSLSNIKFYCSVFLFILSFISSAPFFTPPNSHTPLPSTHVTPSVLSALPLTFHSLVLSHYPFLPFPHFTYSLLIIRLSLLFTGLFLPPLLSSYFLHHHPLYPLHLVVYSTSSLTLPASPFHFSTALHNSPSLHYATPRTSLSLTHALPHTPSPLTYSLAPLPHSPTPSVRIFRSPPPPPPPFDASHADSPIPPSPSHLHTYTPSSVSSLPPPTATPSPSSLSLPPLPHSTAPLATSSPPHYPHSTTPSHLHPSSHSTSSSHLHPSSHSTSPSHSTPPPLHQSLPSTSHYPPPLSPGPTRSQLSDI</sequence>
<keyword evidence="4" id="KW-1185">Reference proteome</keyword>
<reference evidence="3 4" key="1">
    <citation type="submission" date="2018-04" db="EMBL/GenBank/DDBJ databases">
        <authorList>
            <person name="Zhang X."/>
            <person name="Yuan J."/>
            <person name="Li F."/>
            <person name="Xiang J."/>
        </authorList>
    </citation>
    <scope>NUCLEOTIDE SEQUENCE [LARGE SCALE GENOMIC DNA]</scope>
    <source>
        <tissue evidence="3">Muscle</tissue>
    </source>
</reference>
<protein>
    <submittedName>
        <fullName evidence="3">Uncharacterized protein</fullName>
    </submittedName>
</protein>
<feature type="transmembrane region" description="Helical" evidence="2">
    <location>
        <begin position="81"/>
        <end position="102"/>
    </location>
</feature>
<name>A0A3R7M596_PENVA</name>
<organism evidence="3 4">
    <name type="scientific">Penaeus vannamei</name>
    <name type="common">Whiteleg shrimp</name>
    <name type="synonym">Litopenaeus vannamei</name>
    <dbReference type="NCBI Taxonomy" id="6689"/>
    <lineage>
        <taxon>Eukaryota</taxon>
        <taxon>Metazoa</taxon>
        <taxon>Ecdysozoa</taxon>
        <taxon>Arthropoda</taxon>
        <taxon>Crustacea</taxon>
        <taxon>Multicrustacea</taxon>
        <taxon>Malacostraca</taxon>
        <taxon>Eumalacostraca</taxon>
        <taxon>Eucarida</taxon>
        <taxon>Decapoda</taxon>
        <taxon>Dendrobranchiata</taxon>
        <taxon>Penaeoidea</taxon>
        <taxon>Penaeidae</taxon>
        <taxon>Penaeus</taxon>
    </lineage>
</organism>
<feature type="region of interest" description="Disordered" evidence="1">
    <location>
        <begin position="242"/>
        <end position="380"/>
    </location>
</feature>
<keyword evidence="2" id="KW-0812">Transmembrane</keyword>